<dbReference type="PROSITE" id="PS00028">
    <property type="entry name" value="ZINC_FINGER_C2H2_1"/>
    <property type="match status" value="1"/>
</dbReference>
<evidence type="ECO:0000259" key="7">
    <source>
        <dbReference type="PROSITE" id="PS50157"/>
    </source>
</evidence>
<dbReference type="Proteomes" id="UP000183365">
    <property type="component" value="Unassembled WGS sequence"/>
</dbReference>
<keyword evidence="2" id="KW-0677">Repeat</keyword>
<dbReference type="SMART" id="SM00355">
    <property type="entry name" value="ZnF_C2H2"/>
    <property type="match status" value="1"/>
</dbReference>
<dbReference type="PANTHER" id="PTHR14003">
    <property type="entry name" value="TRANSCRIPTIONAL REPRESSOR PROTEIN YY"/>
    <property type="match status" value="1"/>
</dbReference>
<sequence length="286" mass="33158">MNNINPNENESFEKMKKADDGNPNEDKNNVTEVQTLPRIMIPRVNPLSRNASPPYPPNFMMNPMPYPPNPMMNNEYVGKPFMNDMNNPYHQMPMGPLGSYNYFNPIMGYDPHFRNINPFQNNFIMPQNPVMFNTNRIPLTNAPFQAPQHLYKQNAHEVATPKETTKSEDKEPVKKLKRRKNKAFKYKGRYVCVICADKAGMLKKNSDEDIELLNINGNNTNSLDQCLNLPDDNHIPFSFSTSGHLTRHLRLHSGVKDHVCPEESCGKRFGRKDNMRQHYKIHLRKK</sequence>
<gene>
    <name evidence="8" type="ORF">HGUI_03479</name>
</gene>
<protein>
    <recommendedName>
        <fullName evidence="7">C2H2-type domain-containing protein</fullName>
    </recommendedName>
</protein>
<evidence type="ECO:0000256" key="5">
    <source>
        <dbReference type="PROSITE-ProRule" id="PRU00042"/>
    </source>
</evidence>
<dbReference type="Gene3D" id="3.30.160.60">
    <property type="entry name" value="Classic Zinc Finger"/>
    <property type="match status" value="1"/>
</dbReference>
<reference evidence="9" key="1">
    <citation type="submission" date="2016-11" db="EMBL/GenBank/DDBJ databases">
        <authorList>
            <person name="Guldener U."/>
        </authorList>
    </citation>
    <scope>NUCLEOTIDE SEQUENCE [LARGE SCALE GENOMIC DNA]</scope>
</reference>
<keyword evidence="9" id="KW-1185">Reference proteome</keyword>
<dbReference type="GO" id="GO:0000978">
    <property type="term" value="F:RNA polymerase II cis-regulatory region sequence-specific DNA binding"/>
    <property type="evidence" value="ECO:0007669"/>
    <property type="project" value="TreeGrafter"/>
</dbReference>
<keyword evidence="1" id="KW-0479">Metal-binding</keyword>
<name>A0A1L0D2B6_9ASCO</name>
<evidence type="ECO:0000256" key="6">
    <source>
        <dbReference type="SAM" id="MobiDB-lite"/>
    </source>
</evidence>
<dbReference type="InterPro" id="IPR013087">
    <property type="entry name" value="Znf_C2H2_type"/>
</dbReference>
<dbReference type="OrthoDB" id="6365676at2759"/>
<feature type="compositionally biased region" description="Basic and acidic residues" evidence="6">
    <location>
        <begin position="11"/>
        <end position="29"/>
    </location>
</feature>
<feature type="compositionally biased region" description="Basic and acidic residues" evidence="6">
    <location>
        <begin position="159"/>
        <end position="174"/>
    </location>
</feature>
<evidence type="ECO:0000256" key="3">
    <source>
        <dbReference type="ARBA" id="ARBA00022771"/>
    </source>
</evidence>
<evidence type="ECO:0000313" key="9">
    <source>
        <dbReference type="Proteomes" id="UP000183365"/>
    </source>
</evidence>
<keyword evidence="3 5" id="KW-0863">Zinc-finger</keyword>
<evidence type="ECO:0000313" key="8">
    <source>
        <dbReference type="EMBL" id="SGZ41279.1"/>
    </source>
</evidence>
<dbReference type="PANTHER" id="PTHR14003:SF19">
    <property type="entry name" value="YY2 TRANSCRIPTION FACTOR"/>
    <property type="match status" value="1"/>
</dbReference>
<dbReference type="PROSITE" id="PS50157">
    <property type="entry name" value="ZINC_FINGER_C2H2_2"/>
    <property type="match status" value="1"/>
</dbReference>
<dbReference type="AlphaFoldDB" id="A0A1L0D2B6"/>
<accession>A0A1L0D2B6</accession>
<proteinExistence type="predicted"/>
<dbReference type="GO" id="GO:0008270">
    <property type="term" value="F:zinc ion binding"/>
    <property type="evidence" value="ECO:0007669"/>
    <property type="project" value="UniProtKB-KW"/>
</dbReference>
<evidence type="ECO:0000256" key="1">
    <source>
        <dbReference type="ARBA" id="ARBA00022723"/>
    </source>
</evidence>
<keyword evidence="4" id="KW-0862">Zinc</keyword>
<feature type="region of interest" description="Disordered" evidence="6">
    <location>
        <begin position="1"/>
        <end position="32"/>
    </location>
</feature>
<dbReference type="GO" id="GO:0000785">
    <property type="term" value="C:chromatin"/>
    <property type="evidence" value="ECO:0007669"/>
    <property type="project" value="TreeGrafter"/>
</dbReference>
<organism evidence="8 9">
    <name type="scientific">Hanseniaspora guilliermondii</name>
    <dbReference type="NCBI Taxonomy" id="56406"/>
    <lineage>
        <taxon>Eukaryota</taxon>
        <taxon>Fungi</taxon>
        <taxon>Dikarya</taxon>
        <taxon>Ascomycota</taxon>
        <taxon>Saccharomycotina</taxon>
        <taxon>Saccharomycetes</taxon>
        <taxon>Saccharomycodales</taxon>
        <taxon>Saccharomycodaceae</taxon>
        <taxon>Hanseniaspora</taxon>
    </lineage>
</organism>
<feature type="domain" description="C2H2-type" evidence="7">
    <location>
        <begin position="258"/>
        <end position="286"/>
    </location>
</feature>
<dbReference type="InterPro" id="IPR036236">
    <property type="entry name" value="Znf_C2H2_sf"/>
</dbReference>
<evidence type="ECO:0000256" key="2">
    <source>
        <dbReference type="ARBA" id="ARBA00022737"/>
    </source>
</evidence>
<dbReference type="SUPFAM" id="SSF57667">
    <property type="entry name" value="beta-beta-alpha zinc fingers"/>
    <property type="match status" value="1"/>
</dbReference>
<feature type="region of interest" description="Disordered" evidence="6">
    <location>
        <begin position="156"/>
        <end position="176"/>
    </location>
</feature>
<dbReference type="EMBL" id="FQNF01000091">
    <property type="protein sequence ID" value="SGZ41279.1"/>
    <property type="molecule type" value="Genomic_DNA"/>
</dbReference>
<dbReference type="GO" id="GO:0000981">
    <property type="term" value="F:DNA-binding transcription factor activity, RNA polymerase II-specific"/>
    <property type="evidence" value="ECO:0007669"/>
    <property type="project" value="TreeGrafter"/>
</dbReference>
<dbReference type="GO" id="GO:0005667">
    <property type="term" value="C:transcription regulator complex"/>
    <property type="evidence" value="ECO:0007669"/>
    <property type="project" value="TreeGrafter"/>
</dbReference>
<dbReference type="VEuPathDB" id="FungiDB:HGUI_03479"/>
<evidence type="ECO:0000256" key="4">
    <source>
        <dbReference type="ARBA" id="ARBA00022833"/>
    </source>
</evidence>